<dbReference type="Gene3D" id="3.40.190.10">
    <property type="entry name" value="Periplasmic binding protein-like II"/>
    <property type="match status" value="2"/>
</dbReference>
<proteinExistence type="inferred from homology"/>
<dbReference type="PANTHER" id="PTHR30024:SF47">
    <property type="entry name" value="TAURINE-BINDING PERIPLASMIC PROTEIN"/>
    <property type="match status" value="1"/>
</dbReference>
<feature type="domain" description="SsuA/THI5-like" evidence="4">
    <location>
        <begin position="73"/>
        <end position="270"/>
    </location>
</feature>
<dbReference type="RefSeq" id="WP_023355965.1">
    <property type="nucleotide sequence ID" value="NZ_KI535371.1"/>
</dbReference>
<accession>V2Z3P9</accession>
<dbReference type="HOGENOM" id="CLU_028871_3_0_9"/>
<keyword evidence="6" id="KW-1185">Reference proteome</keyword>
<organism evidence="5 6">
    <name type="scientific">Catonella morbi ATCC 51271</name>
    <dbReference type="NCBI Taxonomy" id="592026"/>
    <lineage>
        <taxon>Bacteria</taxon>
        <taxon>Bacillati</taxon>
        <taxon>Bacillota</taxon>
        <taxon>Clostridia</taxon>
        <taxon>Lachnospirales</taxon>
        <taxon>Lachnospiraceae</taxon>
        <taxon>Catonella</taxon>
    </lineage>
</organism>
<dbReference type="Pfam" id="PF09084">
    <property type="entry name" value="NMT1"/>
    <property type="match status" value="1"/>
</dbReference>
<dbReference type="Proteomes" id="UP000018227">
    <property type="component" value="Unassembled WGS sequence"/>
</dbReference>
<evidence type="ECO:0000313" key="5">
    <source>
        <dbReference type="EMBL" id="ESL01565.1"/>
    </source>
</evidence>
<dbReference type="PROSITE" id="PS51257">
    <property type="entry name" value="PROKAR_LIPOPROTEIN"/>
    <property type="match status" value="1"/>
</dbReference>
<comment type="similarity">
    <text evidence="2">Belongs to the bacterial solute-binding protein SsuA/TauA family.</text>
</comment>
<evidence type="ECO:0000256" key="3">
    <source>
        <dbReference type="ARBA" id="ARBA00022729"/>
    </source>
</evidence>
<comment type="subcellular location">
    <subcellularLocation>
        <location evidence="1">Periplasm</location>
    </subcellularLocation>
</comment>
<dbReference type="InterPro" id="IPR015168">
    <property type="entry name" value="SsuA/THI5"/>
</dbReference>
<keyword evidence="3" id="KW-0732">Signal</keyword>
<evidence type="ECO:0000259" key="4">
    <source>
        <dbReference type="Pfam" id="PF09084"/>
    </source>
</evidence>
<dbReference type="SUPFAM" id="SSF53850">
    <property type="entry name" value="Periplasmic binding protein-like II"/>
    <property type="match status" value="1"/>
</dbReference>
<dbReference type="eggNOG" id="COG0715">
    <property type="taxonomic scope" value="Bacteria"/>
</dbReference>
<reference evidence="5 6" key="1">
    <citation type="submission" date="2013-06" db="EMBL/GenBank/DDBJ databases">
        <authorList>
            <person name="Weinstock G."/>
            <person name="Sodergren E."/>
            <person name="Clifton S."/>
            <person name="Fulton L."/>
            <person name="Fulton B."/>
            <person name="Courtney L."/>
            <person name="Fronick C."/>
            <person name="Harrison M."/>
            <person name="Strong C."/>
            <person name="Farmer C."/>
            <person name="Delahaunty K."/>
            <person name="Markovic C."/>
            <person name="Hall O."/>
            <person name="Minx P."/>
            <person name="Tomlinson C."/>
            <person name="Mitreva M."/>
            <person name="Nelson J."/>
            <person name="Hou S."/>
            <person name="Wollam A."/>
            <person name="Pepin K.H."/>
            <person name="Johnson M."/>
            <person name="Bhonagiri V."/>
            <person name="Nash W.E."/>
            <person name="Warren W."/>
            <person name="Chinwalla A."/>
            <person name="Mardis E.R."/>
            <person name="Wilson R.K."/>
        </authorList>
    </citation>
    <scope>NUCLEOTIDE SEQUENCE [LARGE SCALE GENOMIC DNA]</scope>
    <source>
        <strain evidence="5 6">ATCC 51271</strain>
    </source>
</reference>
<protein>
    <submittedName>
        <fullName evidence="5">NMT1/THI5-like protein</fullName>
    </submittedName>
</protein>
<evidence type="ECO:0000256" key="1">
    <source>
        <dbReference type="ARBA" id="ARBA00004418"/>
    </source>
</evidence>
<dbReference type="GO" id="GO:0042597">
    <property type="term" value="C:periplasmic space"/>
    <property type="evidence" value="ECO:0007669"/>
    <property type="project" value="UniProtKB-SubCell"/>
</dbReference>
<evidence type="ECO:0000313" key="6">
    <source>
        <dbReference type="Proteomes" id="UP000018227"/>
    </source>
</evidence>
<gene>
    <name evidence="5" type="ORF">GCWU0000282_003124</name>
</gene>
<dbReference type="EMBL" id="ACIL03000021">
    <property type="protein sequence ID" value="ESL01565.1"/>
    <property type="molecule type" value="Genomic_DNA"/>
</dbReference>
<dbReference type="STRING" id="592026.GCWU0000282_003124"/>
<sequence>MKKIVKVMAVIMCIVAVILTGCGSQIEKKTDKPVSTASDKKQKTLTSENKTETAELNIAYMPNYCSLWAIENAINKGYLEEEGLKVNLVEFQDGPTIIAAMESGSIDIGFIGQGAHKLCINGKAKIIALSHISNSDAVIAANGITKVEELKGKKVAYSSGSSSEDILVNSLNKVGMKMNDIEAIDMDAATIVTSMLSGSVDACATWSPNTIKILEEMQGAVKLTDNMTFSDKTVSLDSWVVIPDYAKKNADIILRFTRALFKAMDYAANDHFEETSKYIAAQTAQDYSVVFAQRSDAKWLTGKEVSKGATDGSIEKYYELQKKQFIESGAVEVDPPVSDYVLFDNMIKAGEY</sequence>
<comment type="caution">
    <text evidence="5">The sequence shown here is derived from an EMBL/GenBank/DDBJ whole genome shotgun (WGS) entry which is preliminary data.</text>
</comment>
<name>V2Z3P9_9FIRM</name>
<dbReference type="PANTHER" id="PTHR30024">
    <property type="entry name" value="ALIPHATIC SULFONATES-BINDING PROTEIN-RELATED"/>
    <property type="match status" value="1"/>
</dbReference>
<dbReference type="OrthoDB" id="9815602at2"/>
<evidence type="ECO:0000256" key="2">
    <source>
        <dbReference type="ARBA" id="ARBA00010742"/>
    </source>
</evidence>
<dbReference type="AlphaFoldDB" id="V2Z3P9"/>